<protein>
    <recommendedName>
        <fullName evidence="3">Ricin B lectin domain-containing protein</fullName>
    </recommendedName>
</protein>
<evidence type="ECO:0008006" key="3">
    <source>
        <dbReference type="Google" id="ProtNLM"/>
    </source>
</evidence>
<proteinExistence type="predicted"/>
<sequence>MYLNVLQNYGEALKIFVAPQGLNGPCPDKSPTNPAGIYSQLFYDGKTIVADAIDKVNGETSSFFLTNGWCSSNRDGAALRQDKQTRIQLVKKGATVAGCLSVNAEEGSLVLKGCSFQDETQRFWVEQLVEGDGTSVSEITTAAGLGKLTWPGDKGPSVLIQPSAGRVCFYNAETDRAVTAGHTYIPDHALTQLWGQVVPNSDKPTHYTSLPGCTNSDGSENFNSLDCILAISYNRAPAKCATDPQATDCILNYLGAFCGDLVDGRLRANNPIPRDQIANQLEACARKIALGPCVANPTGAACTSGLFAGIEFPGFSDEGGDVTTVSVRRDALSAKYNIFPEERVKDAVFEEFVIGIAQQLLNSISDTVSGLFNRHAESSAIYCHGIAGTLGSIKLASKCSRIWTVSTSPATRLEYDISVQKAGAITGLVISSLLVIDDVKDAIEAMNPQAWIELKGLFSAPKATEVTTAGRTIKGYKITGTGEGAGTSTVEILKQGPKGNVVLFASKVESQMALEEAIENGFGDCVELNPPKRKTRRPRYHVGPRGLKRPLGLKIACPPLTSGDVSTAFQDPWAQAKNTVADISTDAVRATNLVDDDAADLDALHKAYFAFSKAGTETAPTWGSELQPWAERLRGGMISSAEKAAIAKDFAGTYGLVPDEEEALQLWSRDYAIQQRPLKSGAAKIPDYAGYCVRKTRLSQETIDMLLNSRGGKRGEPGVYDVGDLVINTQSIDFANMASGHPRFVMATTPGLTNYHGDSSVIMSSPYSFVIRSRKGKYITPVTVGKEQMVEGQPEIIFLDGEQGRFKLLGWASGQNGKPAVFYFDNVN</sequence>
<reference evidence="2" key="1">
    <citation type="journal article" date="2023" name="bioRxiv">
        <title>Complete genome of the Medicago anthracnose fungus, Colletotrichum destructivum, reveals a mini-chromosome-like region within a core chromosome.</title>
        <authorList>
            <person name="Lapalu N."/>
            <person name="Simon A."/>
            <person name="Lu A."/>
            <person name="Plaumann P.-L."/>
            <person name="Amselem J."/>
            <person name="Pigne S."/>
            <person name="Auger A."/>
            <person name="Koch C."/>
            <person name="Dallery J.-F."/>
            <person name="O'Connell R.J."/>
        </authorList>
    </citation>
    <scope>NUCLEOTIDE SEQUENCE [LARGE SCALE GENOMIC DNA]</scope>
    <source>
        <strain evidence="2">CBS 520.97</strain>
    </source>
</reference>
<accession>A0AAX4I7W0</accession>
<name>A0AAX4I7W0_9PEZI</name>
<evidence type="ECO:0000313" key="2">
    <source>
        <dbReference type="Proteomes" id="UP001322277"/>
    </source>
</evidence>
<organism evidence="1 2">
    <name type="scientific">Colletotrichum destructivum</name>
    <dbReference type="NCBI Taxonomy" id="34406"/>
    <lineage>
        <taxon>Eukaryota</taxon>
        <taxon>Fungi</taxon>
        <taxon>Dikarya</taxon>
        <taxon>Ascomycota</taxon>
        <taxon>Pezizomycotina</taxon>
        <taxon>Sordariomycetes</taxon>
        <taxon>Hypocreomycetidae</taxon>
        <taxon>Glomerellales</taxon>
        <taxon>Glomerellaceae</taxon>
        <taxon>Colletotrichum</taxon>
        <taxon>Colletotrichum destructivum species complex</taxon>
    </lineage>
</organism>
<dbReference type="GeneID" id="87940531"/>
<keyword evidence="2" id="KW-1185">Reference proteome</keyword>
<gene>
    <name evidence="1" type="ORF">CDEST_04028</name>
</gene>
<dbReference type="KEGG" id="cdet:87940531"/>
<dbReference type="RefSeq" id="XP_062776238.1">
    <property type="nucleotide sequence ID" value="XM_062920187.1"/>
</dbReference>
<evidence type="ECO:0000313" key="1">
    <source>
        <dbReference type="EMBL" id="WQF79014.1"/>
    </source>
</evidence>
<dbReference type="EMBL" id="CP137306">
    <property type="protein sequence ID" value="WQF79014.1"/>
    <property type="molecule type" value="Genomic_DNA"/>
</dbReference>
<dbReference type="Proteomes" id="UP001322277">
    <property type="component" value="Chromosome 2"/>
</dbReference>
<dbReference type="AlphaFoldDB" id="A0AAX4I7W0"/>